<organism evidence="1 2">
    <name type="scientific">Anaerobutyricum hallii</name>
    <dbReference type="NCBI Taxonomy" id="39488"/>
    <lineage>
        <taxon>Bacteria</taxon>
        <taxon>Bacillati</taxon>
        <taxon>Bacillota</taxon>
        <taxon>Clostridia</taxon>
        <taxon>Lachnospirales</taxon>
        <taxon>Lachnospiraceae</taxon>
        <taxon>Anaerobutyricum</taxon>
    </lineage>
</organism>
<evidence type="ECO:0000313" key="1">
    <source>
        <dbReference type="EMBL" id="RHK37089.1"/>
    </source>
</evidence>
<accession>A0A415G5B7</accession>
<protein>
    <submittedName>
        <fullName evidence="1">Uncharacterized protein</fullName>
    </submittedName>
</protein>
<dbReference type="InterPro" id="IPR046639">
    <property type="entry name" value="DUF6751"/>
</dbReference>
<dbReference type="Pfam" id="PF20536">
    <property type="entry name" value="DUF6751"/>
    <property type="match status" value="1"/>
</dbReference>
<sequence>MITNASVTIYNKVYDREEGSNKYYRTILKGVNWQDVTKVLPSDSGVISADVAEVYVPFLVDTRKRYRSPVNFASAQDKNDFFTFAPEDIVVRGEITDELIKQKDVEHLKDKYGNVRIIAIVETNDNGSPALQHWKVTAE</sequence>
<comment type="caution">
    <text evidence="1">The sequence shown here is derived from an EMBL/GenBank/DDBJ whole genome shotgun (WGS) entry which is preliminary data.</text>
</comment>
<dbReference type="AlphaFoldDB" id="A0A415G5B7"/>
<gene>
    <name evidence="1" type="ORF">DW068_11660</name>
</gene>
<proteinExistence type="predicted"/>
<reference evidence="1 2" key="1">
    <citation type="submission" date="2018-08" db="EMBL/GenBank/DDBJ databases">
        <title>A genome reference for cultivated species of the human gut microbiota.</title>
        <authorList>
            <person name="Zou Y."/>
            <person name="Xue W."/>
            <person name="Luo G."/>
        </authorList>
    </citation>
    <scope>NUCLEOTIDE SEQUENCE [LARGE SCALE GENOMIC DNA]</scope>
    <source>
        <strain evidence="1 2">AF45-14BH</strain>
    </source>
</reference>
<name>A0A415G5B7_9FIRM</name>
<dbReference type="RefSeq" id="WP_118314872.1">
    <property type="nucleotide sequence ID" value="NZ_CAUGUC010000003.1"/>
</dbReference>
<evidence type="ECO:0000313" key="2">
    <source>
        <dbReference type="Proteomes" id="UP000283497"/>
    </source>
</evidence>
<dbReference type="EMBL" id="QRNJ01000047">
    <property type="protein sequence ID" value="RHK37089.1"/>
    <property type="molecule type" value="Genomic_DNA"/>
</dbReference>
<dbReference type="Proteomes" id="UP000283497">
    <property type="component" value="Unassembled WGS sequence"/>
</dbReference>